<reference evidence="4" key="1">
    <citation type="journal article" date="2015" name="Nature">
        <title>Complex archaea that bridge the gap between prokaryotes and eukaryotes.</title>
        <authorList>
            <person name="Spang A."/>
            <person name="Saw J.H."/>
            <person name="Jorgensen S.L."/>
            <person name="Zaremba-Niedzwiedzka K."/>
            <person name="Martijn J."/>
            <person name="Lind A.E."/>
            <person name="van Eijk R."/>
            <person name="Schleper C."/>
            <person name="Guy L."/>
            <person name="Ettema T.J."/>
        </authorList>
    </citation>
    <scope>NUCLEOTIDE SEQUENCE</scope>
</reference>
<dbReference type="PRINTS" id="PR00080">
    <property type="entry name" value="SDRFAMILY"/>
</dbReference>
<keyword evidence="3" id="KW-0560">Oxidoreductase</keyword>
<dbReference type="SUPFAM" id="SSF51735">
    <property type="entry name" value="NAD(P)-binding Rossmann-fold domains"/>
    <property type="match status" value="1"/>
</dbReference>
<evidence type="ECO:0008006" key="5">
    <source>
        <dbReference type="Google" id="ProtNLM"/>
    </source>
</evidence>
<protein>
    <recommendedName>
        <fullName evidence="5">Oxidoreductase</fullName>
    </recommendedName>
</protein>
<name>A0A0F9C566_9ZZZZ</name>
<dbReference type="GO" id="GO:0016491">
    <property type="term" value="F:oxidoreductase activity"/>
    <property type="evidence" value="ECO:0007669"/>
    <property type="project" value="UniProtKB-KW"/>
</dbReference>
<evidence type="ECO:0000256" key="3">
    <source>
        <dbReference type="ARBA" id="ARBA00023002"/>
    </source>
</evidence>
<dbReference type="Gene3D" id="3.40.50.720">
    <property type="entry name" value="NAD(P)-binding Rossmann-like Domain"/>
    <property type="match status" value="1"/>
</dbReference>
<gene>
    <name evidence="4" type="ORF">LCGC14_2709150</name>
</gene>
<dbReference type="Pfam" id="PF00106">
    <property type="entry name" value="adh_short"/>
    <property type="match status" value="1"/>
</dbReference>
<evidence type="ECO:0000256" key="1">
    <source>
        <dbReference type="ARBA" id="ARBA00006484"/>
    </source>
</evidence>
<proteinExistence type="inferred from homology"/>
<evidence type="ECO:0000313" key="4">
    <source>
        <dbReference type="EMBL" id="KKK91816.1"/>
    </source>
</evidence>
<dbReference type="InterPro" id="IPR036291">
    <property type="entry name" value="NAD(P)-bd_dom_sf"/>
</dbReference>
<dbReference type="PANTHER" id="PTHR43391">
    <property type="entry name" value="RETINOL DEHYDROGENASE-RELATED"/>
    <property type="match status" value="1"/>
</dbReference>
<dbReference type="EMBL" id="LAZR01048488">
    <property type="protein sequence ID" value="KKK91816.1"/>
    <property type="molecule type" value="Genomic_DNA"/>
</dbReference>
<dbReference type="PROSITE" id="PS00061">
    <property type="entry name" value="ADH_SHORT"/>
    <property type="match status" value="1"/>
</dbReference>
<dbReference type="PRINTS" id="PR00081">
    <property type="entry name" value="GDHRDH"/>
</dbReference>
<dbReference type="AlphaFoldDB" id="A0A0F9C566"/>
<dbReference type="InterPro" id="IPR002347">
    <property type="entry name" value="SDR_fam"/>
</dbReference>
<dbReference type="CDD" id="cd05233">
    <property type="entry name" value="SDR_c"/>
    <property type="match status" value="1"/>
</dbReference>
<dbReference type="PANTHER" id="PTHR43391:SF14">
    <property type="entry name" value="DEHYDROGENASE_REDUCTASE SDR FAMILY PROTEIN 7-LIKE"/>
    <property type="match status" value="1"/>
</dbReference>
<comment type="caution">
    <text evidence="4">The sequence shown here is derived from an EMBL/GenBank/DDBJ whole genome shotgun (WGS) entry which is preliminary data.</text>
</comment>
<sequence length="246" mass="26926">MKHYVKDKVIIITGGSSGFGLETARMLLEMDAKIVITGRNRERLDSAEKKLADKNLVAVQADAVATADWKRLIDETKKRFGRIDVLINNHGAGCKIAEVENMSDDDIQQVLDINIASVIKGCREVIKVMKEQEKGHIINVSSGCAHQSWPSWAVYTAAKGGLIGFTRCLHLEMAEWGGKATSFVPGAARTGFCDAAGIDGSWMDGYPSAEDFAATLVHCVDVPDNSVIEEVNIWGTRQVKEMLNPY</sequence>
<organism evidence="4">
    <name type="scientific">marine sediment metagenome</name>
    <dbReference type="NCBI Taxonomy" id="412755"/>
    <lineage>
        <taxon>unclassified sequences</taxon>
        <taxon>metagenomes</taxon>
        <taxon>ecological metagenomes</taxon>
    </lineage>
</organism>
<keyword evidence="2" id="KW-0521">NADP</keyword>
<dbReference type="InterPro" id="IPR020904">
    <property type="entry name" value="Sc_DH/Rdtase_CS"/>
</dbReference>
<comment type="similarity">
    <text evidence="1">Belongs to the short-chain dehydrogenases/reductases (SDR) family.</text>
</comment>
<evidence type="ECO:0000256" key="2">
    <source>
        <dbReference type="ARBA" id="ARBA00022857"/>
    </source>
</evidence>
<accession>A0A0F9C566</accession>